<reference evidence="1 2" key="1">
    <citation type="submission" date="2016-10" db="EMBL/GenBank/DDBJ databases">
        <title>Arsenicibacter rosenii gen. nov., sp. nov., an efficient arsenic-methylating bacterium isolated from an arsenic-contaminated paddy soil.</title>
        <authorList>
            <person name="Huang K."/>
        </authorList>
    </citation>
    <scope>NUCLEOTIDE SEQUENCE [LARGE SCALE GENOMIC DNA]</scope>
    <source>
        <strain evidence="1 2">SM-1</strain>
    </source>
</reference>
<gene>
    <name evidence="1" type="ORF">BLX24_08245</name>
</gene>
<dbReference type="Proteomes" id="UP000181790">
    <property type="component" value="Unassembled WGS sequence"/>
</dbReference>
<evidence type="ECO:0000313" key="2">
    <source>
        <dbReference type="Proteomes" id="UP000181790"/>
    </source>
</evidence>
<comment type="caution">
    <text evidence="1">The sequence shown here is derived from an EMBL/GenBank/DDBJ whole genome shotgun (WGS) entry which is preliminary data.</text>
</comment>
<organism evidence="1 2">
    <name type="scientific">Arsenicibacter rosenii</name>
    <dbReference type="NCBI Taxonomy" id="1750698"/>
    <lineage>
        <taxon>Bacteria</taxon>
        <taxon>Pseudomonadati</taxon>
        <taxon>Bacteroidota</taxon>
        <taxon>Cytophagia</taxon>
        <taxon>Cytophagales</taxon>
        <taxon>Spirosomataceae</taxon>
        <taxon>Arsenicibacter</taxon>
    </lineage>
</organism>
<sequence>MSKTWLITEAIVIRAKAVIFMSALTNASLRMKLTDNAVIKRRRFQVMISRIVINSTIKQIVKPIAFFCG</sequence>
<proteinExistence type="predicted"/>
<keyword evidence="2" id="KW-1185">Reference proteome</keyword>
<evidence type="ECO:0000313" key="1">
    <source>
        <dbReference type="EMBL" id="OIN59839.1"/>
    </source>
</evidence>
<accession>A0A1S2VM63</accession>
<dbReference type="AlphaFoldDB" id="A0A1S2VM63"/>
<dbReference type="EMBL" id="MORL01000003">
    <property type="protein sequence ID" value="OIN59839.1"/>
    <property type="molecule type" value="Genomic_DNA"/>
</dbReference>
<protein>
    <submittedName>
        <fullName evidence="1">Uncharacterized protein</fullName>
    </submittedName>
</protein>
<name>A0A1S2VM63_9BACT</name>